<evidence type="ECO:0000313" key="1">
    <source>
        <dbReference type="EMBL" id="PUE53404.1"/>
    </source>
</evidence>
<comment type="caution">
    <text evidence="1">The sequence shown here is derived from an EMBL/GenBank/DDBJ whole genome shotgun (WGS) entry which is preliminary data.</text>
</comment>
<dbReference type="EMBL" id="NESN01000003">
    <property type="protein sequence ID" value="PUE53404.1"/>
    <property type="molecule type" value="Genomic_DNA"/>
</dbReference>
<dbReference type="AlphaFoldDB" id="A0A315EBS0"/>
<sequence length="124" mass="13973">MDSAQLRQIAQSKPDQCTCALKACQGWESVTDDRWPAEQMRLVGSLRKPPQDDQTELTFEEFHPDGTRYESANAPIASGYFPFNRCDVHSCTQCGCAVLKYTEFGGYYVDHRARLVDADLVVDC</sequence>
<organism evidence="1 2">
    <name type="scientific">Limnohabitans parvus II-B4</name>
    <dbReference type="NCBI Taxonomy" id="1293052"/>
    <lineage>
        <taxon>Bacteria</taxon>
        <taxon>Pseudomonadati</taxon>
        <taxon>Pseudomonadota</taxon>
        <taxon>Betaproteobacteria</taxon>
        <taxon>Burkholderiales</taxon>
        <taxon>Comamonadaceae</taxon>
        <taxon>Limnohabitans</taxon>
    </lineage>
</organism>
<evidence type="ECO:0000313" key="2">
    <source>
        <dbReference type="Proteomes" id="UP000250790"/>
    </source>
</evidence>
<dbReference type="Proteomes" id="UP000250790">
    <property type="component" value="Unassembled WGS sequence"/>
</dbReference>
<accession>A0A315EBS0</accession>
<dbReference type="OrthoDB" id="6888798at2"/>
<gene>
    <name evidence="1" type="ORF">B9Z37_10105</name>
</gene>
<proteinExistence type="predicted"/>
<protein>
    <submittedName>
        <fullName evidence="1">Uncharacterized protein</fullName>
    </submittedName>
</protein>
<reference evidence="1 2" key="1">
    <citation type="submission" date="2017-04" db="EMBL/GenBank/DDBJ databases">
        <title>Unexpected and diverse lifestyles within the genus Limnohabitans.</title>
        <authorList>
            <person name="Kasalicky V."/>
            <person name="Mehrshad M."/>
            <person name="Andrei S.-A."/>
            <person name="Salcher M."/>
            <person name="Kratochvilova H."/>
            <person name="Simek K."/>
            <person name="Ghai R."/>
        </authorList>
    </citation>
    <scope>NUCLEOTIDE SEQUENCE [LARGE SCALE GENOMIC DNA]</scope>
    <source>
        <strain evidence="1 2">II-B4</strain>
    </source>
</reference>
<keyword evidence="2" id="KW-1185">Reference proteome</keyword>
<dbReference type="RefSeq" id="WP_108312879.1">
    <property type="nucleotide sequence ID" value="NZ_NESN01000003.1"/>
</dbReference>
<name>A0A315EBS0_9BURK</name>